<gene>
    <name evidence="1" type="ORF">SDC9_129395</name>
</gene>
<reference evidence="1" key="1">
    <citation type="submission" date="2019-08" db="EMBL/GenBank/DDBJ databases">
        <authorList>
            <person name="Kucharzyk K."/>
            <person name="Murdoch R.W."/>
            <person name="Higgins S."/>
            <person name="Loffler F."/>
        </authorList>
    </citation>
    <scope>NUCLEOTIDE SEQUENCE</scope>
</reference>
<protein>
    <submittedName>
        <fullName evidence="1">Uncharacterized protein</fullName>
    </submittedName>
</protein>
<sequence length="159" mass="17757">MRCIRKAGNVRNVVHNRVEKHEVDVRVSGRDRTQGFFLVEGVEYNKIVAFFAEHLRGFGIHGSIRAFHGLDLHAVVLLAVHQACVRLIVDGLVAERSCEHKADLDVRCDDACGGFRSRGGFGGSFRCRFSRLGVGRGRALYGRRCAGIGEQKHCCHQQR</sequence>
<comment type="caution">
    <text evidence="1">The sequence shown here is derived from an EMBL/GenBank/DDBJ whole genome shotgun (WGS) entry which is preliminary data.</text>
</comment>
<organism evidence="1">
    <name type="scientific">bioreactor metagenome</name>
    <dbReference type="NCBI Taxonomy" id="1076179"/>
    <lineage>
        <taxon>unclassified sequences</taxon>
        <taxon>metagenomes</taxon>
        <taxon>ecological metagenomes</taxon>
    </lineage>
</organism>
<proteinExistence type="predicted"/>
<dbReference type="AlphaFoldDB" id="A0A645CZD3"/>
<name>A0A645CZD3_9ZZZZ</name>
<evidence type="ECO:0000313" key="1">
    <source>
        <dbReference type="EMBL" id="MPM82334.1"/>
    </source>
</evidence>
<dbReference type="EMBL" id="VSSQ01031444">
    <property type="protein sequence ID" value="MPM82334.1"/>
    <property type="molecule type" value="Genomic_DNA"/>
</dbReference>
<accession>A0A645CZD3</accession>